<dbReference type="Proteomes" id="UP001626537">
    <property type="component" value="Chromosome"/>
</dbReference>
<organism evidence="2 3">
    <name type="scientific">Congregibacter variabilis</name>
    <dbReference type="NCBI Taxonomy" id="3081200"/>
    <lineage>
        <taxon>Bacteria</taxon>
        <taxon>Pseudomonadati</taxon>
        <taxon>Pseudomonadota</taxon>
        <taxon>Gammaproteobacteria</taxon>
        <taxon>Cellvibrionales</taxon>
        <taxon>Halieaceae</taxon>
        <taxon>Congregibacter</taxon>
    </lineage>
</organism>
<proteinExistence type="predicted"/>
<keyword evidence="1" id="KW-0472">Membrane</keyword>
<sequence length="421" mass="45529">MQRFKDLSLSLQLPIMAAGCALLVGLCLLWLAATSSAYLQNERERLYGESLAQQVSSTVREALQRGDLLSARASLQRFVDSSLAGGITIRDVEGMAMGTAGIISGPALTQYSAPIRIGEDIAGEVLVSVDGSSGQESRWRFLFSLLALAAALSLLVFMATRVFAQRLATSLLALDTQLALPGSVDPGLENEIAKIRQSVEVLPLDMLRGHAPVPAAATEFQHTTILFVHLASLARYVHTLGESNLHRYTRRLQQIVQAAAHCYRGELIVSRPFGLVISFGPQPNAGSEALRAASCARLIALISLGLQERTNLSLELAMALGQCEHSTDDSNDMYPELHLQGAIDELRDVCLNHGRYPAILLAETALADEQLISAATLAEDGEENTGVSELLQLSSEQENLLRHQAQMIVERIKPQATRDNA</sequence>
<dbReference type="EMBL" id="CP136864">
    <property type="protein sequence ID" value="WOJ92598.1"/>
    <property type="molecule type" value="Genomic_DNA"/>
</dbReference>
<feature type="transmembrane region" description="Helical" evidence="1">
    <location>
        <begin position="141"/>
        <end position="164"/>
    </location>
</feature>
<dbReference type="PROSITE" id="PS51257">
    <property type="entry name" value="PROKAR_LIPOPROTEIN"/>
    <property type="match status" value="1"/>
</dbReference>
<evidence type="ECO:0000256" key="1">
    <source>
        <dbReference type="SAM" id="Phobius"/>
    </source>
</evidence>
<keyword evidence="1" id="KW-1133">Transmembrane helix</keyword>
<reference evidence="2 3" key="1">
    <citation type="submission" date="2023-10" db="EMBL/GenBank/DDBJ databases">
        <title>Two novel species belonging to the OM43/NOR5 clade.</title>
        <authorList>
            <person name="Park M."/>
        </authorList>
    </citation>
    <scope>NUCLEOTIDE SEQUENCE [LARGE SCALE GENOMIC DNA]</scope>
    <source>
        <strain evidence="2 3">IMCC43200</strain>
    </source>
</reference>
<gene>
    <name evidence="2" type="ORF">R0135_12480</name>
</gene>
<name>A0ABZ0I0S6_9GAMM</name>
<keyword evidence="3" id="KW-1185">Reference proteome</keyword>
<evidence type="ECO:0008006" key="4">
    <source>
        <dbReference type="Google" id="ProtNLM"/>
    </source>
</evidence>
<dbReference type="RefSeq" id="WP_407347198.1">
    <property type="nucleotide sequence ID" value="NZ_CP136864.1"/>
</dbReference>
<feature type="transmembrane region" description="Helical" evidence="1">
    <location>
        <begin position="12"/>
        <end position="33"/>
    </location>
</feature>
<evidence type="ECO:0000313" key="3">
    <source>
        <dbReference type="Proteomes" id="UP001626537"/>
    </source>
</evidence>
<evidence type="ECO:0000313" key="2">
    <source>
        <dbReference type="EMBL" id="WOJ92598.1"/>
    </source>
</evidence>
<accession>A0ABZ0I0S6</accession>
<protein>
    <recommendedName>
        <fullName evidence="4">GGDEF domain-containing protein, diguanylate cyclase (C-di-GMP synthetase) or its enzymatically inactive variants</fullName>
    </recommendedName>
</protein>
<keyword evidence="1" id="KW-0812">Transmembrane</keyword>